<dbReference type="CDD" id="cd03221">
    <property type="entry name" value="ABCF_EF-3"/>
    <property type="match status" value="2"/>
</dbReference>
<evidence type="ECO:0000256" key="2">
    <source>
        <dbReference type="ARBA" id="ARBA00022741"/>
    </source>
</evidence>
<dbReference type="EMBL" id="JADLQN010000002">
    <property type="protein sequence ID" value="MBF6356209.1"/>
    <property type="molecule type" value="Genomic_DNA"/>
</dbReference>
<feature type="compositionally biased region" description="Basic and acidic residues" evidence="4">
    <location>
        <begin position="293"/>
        <end position="312"/>
    </location>
</feature>
<dbReference type="GO" id="GO:0005524">
    <property type="term" value="F:ATP binding"/>
    <property type="evidence" value="ECO:0007669"/>
    <property type="project" value="UniProtKB-KW"/>
</dbReference>
<proteinExistence type="predicted"/>
<name>A0ABS0DCP1_9NOCA</name>
<evidence type="ECO:0000313" key="7">
    <source>
        <dbReference type="Proteomes" id="UP000707731"/>
    </source>
</evidence>
<dbReference type="InterPro" id="IPR050611">
    <property type="entry name" value="ABCF"/>
</dbReference>
<dbReference type="Gene3D" id="3.40.50.300">
    <property type="entry name" value="P-loop containing nucleotide triphosphate hydrolases"/>
    <property type="match status" value="2"/>
</dbReference>
<dbReference type="InterPro" id="IPR003439">
    <property type="entry name" value="ABC_transporter-like_ATP-bd"/>
</dbReference>
<gene>
    <name evidence="6" type="ORF">IU449_16945</name>
</gene>
<protein>
    <submittedName>
        <fullName evidence="6">ABC-F family ATP-binding cassette domain-containing protein</fullName>
    </submittedName>
</protein>
<evidence type="ECO:0000256" key="4">
    <source>
        <dbReference type="SAM" id="MobiDB-lite"/>
    </source>
</evidence>
<dbReference type="InterPro" id="IPR027417">
    <property type="entry name" value="P-loop_NTPase"/>
</dbReference>
<accession>A0ABS0DCP1</accession>
<sequence>MSTTLHARGLSAGHGERMLFDDLDLTLAPGDVIGLVGVNGAGKSTLLRMLADRDSAAGAITTSPPDATIGYLAQEPERVPGESVLDFLGRRTGVSAAQQAMDSAAERLAEGGDDDYSPALERWLTLGGADLESRAEEVAAELGLTDSLAQGLATPMTGLSGGQAARAGLASVLLSRYDILLLDEPTNDLDLDGLTRLEDFVTGVRVPLVVISHDREFLARTVNRIVELDLAQQQVGLYDGGYEAYLAEREIARRHARQAYEEFADTKAGLETRAQMQRNWLEHGVRNARRKAKTDSDKAGRKMRAESTEKQAAKARQTQRRIERLEVVEEPRKEWELRMQIAPAPRSGSVVTTLTEAVVTRGDFRLGPVSTQIEWADRIVLTGANGAGKSTLLGLLLGRITPDIGTATLGSGVQIGEVDQARGLFRGADHLADTFGAQKPDWPDAEIRTLLAKFGLRGPHVTRPCDTLSPGERTRAALALLQARGVNLLVLDEPTNHLDLPAIEQLEQAVDSFTGTLLLVTHDRRMLDSVRATRRWHLDNGRLHEE</sequence>
<feature type="region of interest" description="Disordered" evidence="4">
    <location>
        <begin position="286"/>
        <end position="318"/>
    </location>
</feature>
<comment type="caution">
    <text evidence="6">The sequence shown here is derived from an EMBL/GenBank/DDBJ whole genome shotgun (WGS) entry which is preliminary data.</text>
</comment>
<organism evidence="6 7">
    <name type="scientific">Nocardia higoensis</name>
    <dbReference type="NCBI Taxonomy" id="228599"/>
    <lineage>
        <taxon>Bacteria</taxon>
        <taxon>Bacillati</taxon>
        <taxon>Actinomycetota</taxon>
        <taxon>Actinomycetes</taxon>
        <taxon>Mycobacteriales</taxon>
        <taxon>Nocardiaceae</taxon>
        <taxon>Nocardia</taxon>
    </lineage>
</organism>
<feature type="domain" description="ABC transporter" evidence="5">
    <location>
        <begin position="5"/>
        <end position="264"/>
    </location>
</feature>
<keyword evidence="7" id="KW-1185">Reference proteome</keyword>
<dbReference type="PANTHER" id="PTHR19211:SF123">
    <property type="entry name" value="ABC TRANSPORTER"/>
    <property type="match status" value="1"/>
</dbReference>
<dbReference type="InterPro" id="IPR003593">
    <property type="entry name" value="AAA+_ATPase"/>
</dbReference>
<dbReference type="PANTHER" id="PTHR19211">
    <property type="entry name" value="ATP-BINDING TRANSPORT PROTEIN-RELATED"/>
    <property type="match status" value="1"/>
</dbReference>
<keyword evidence="1" id="KW-0677">Repeat</keyword>
<dbReference type="SMART" id="SM00382">
    <property type="entry name" value="AAA"/>
    <property type="match status" value="2"/>
</dbReference>
<evidence type="ECO:0000256" key="3">
    <source>
        <dbReference type="ARBA" id="ARBA00022840"/>
    </source>
</evidence>
<dbReference type="PROSITE" id="PS00211">
    <property type="entry name" value="ABC_TRANSPORTER_1"/>
    <property type="match status" value="1"/>
</dbReference>
<feature type="domain" description="ABC transporter" evidence="5">
    <location>
        <begin position="345"/>
        <end position="546"/>
    </location>
</feature>
<dbReference type="PROSITE" id="PS50893">
    <property type="entry name" value="ABC_TRANSPORTER_2"/>
    <property type="match status" value="2"/>
</dbReference>
<dbReference type="InterPro" id="IPR017871">
    <property type="entry name" value="ABC_transporter-like_CS"/>
</dbReference>
<evidence type="ECO:0000256" key="1">
    <source>
        <dbReference type="ARBA" id="ARBA00022737"/>
    </source>
</evidence>
<dbReference type="SUPFAM" id="SSF52540">
    <property type="entry name" value="P-loop containing nucleoside triphosphate hydrolases"/>
    <property type="match status" value="2"/>
</dbReference>
<keyword evidence="2" id="KW-0547">Nucleotide-binding</keyword>
<evidence type="ECO:0000313" key="6">
    <source>
        <dbReference type="EMBL" id="MBF6356209.1"/>
    </source>
</evidence>
<evidence type="ECO:0000259" key="5">
    <source>
        <dbReference type="PROSITE" id="PS50893"/>
    </source>
</evidence>
<reference evidence="6 7" key="1">
    <citation type="submission" date="2020-10" db="EMBL/GenBank/DDBJ databases">
        <title>Identification of Nocardia species via Next-generation sequencing and recognition of intraspecies genetic diversity.</title>
        <authorList>
            <person name="Li P."/>
            <person name="Li P."/>
            <person name="Lu B."/>
        </authorList>
    </citation>
    <scope>NUCLEOTIDE SEQUENCE [LARGE SCALE GENOMIC DNA]</scope>
    <source>
        <strain evidence="6 7">BJ06-0143</strain>
    </source>
</reference>
<dbReference type="Proteomes" id="UP000707731">
    <property type="component" value="Unassembled WGS sequence"/>
</dbReference>
<keyword evidence="3 6" id="KW-0067">ATP-binding</keyword>
<dbReference type="Pfam" id="PF00005">
    <property type="entry name" value="ABC_tran"/>
    <property type="match status" value="2"/>
</dbReference>